<dbReference type="Proteomes" id="UP001302126">
    <property type="component" value="Unassembled WGS sequence"/>
</dbReference>
<organism evidence="2 3">
    <name type="scientific">Podospora australis</name>
    <dbReference type="NCBI Taxonomy" id="1536484"/>
    <lineage>
        <taxon>Eukaryota</taxon>
        <taxon>Fungi</taxon>
        <taxon>Dikarya</taxon>
        <taxon>Ascomycota</taxon>
        <taxon>Pezizomycotina</taxon>
        <taxon>Sordariomycetes</taxon>
        <taxon>Sordariomycetidae</taxon>
        <taxon>Sordariales</taxon>
        <taxon>Podosporaceae</taxon>
        <taxon>Podospora</taxon>
    </lineage>
</organism>
<dbReference type="Pfam" id="PF12697">
    <property type="entry name" value="Abhydrolase_6"/>
    <property type="match status" value="1"/>
</dbReference>
<dbReference type="SUPFAM" id="SSF53474">
    <property type="entry name" value="alpha/beta-Hydrolases"/>
    <property type="match status" value="1"/>
</dbReference>
<evidence type="ECO:0000313" key="3">
    <source>
        <dbReference type="Proteomes" id="UP001302126"/>
    </source>
</evidence>
<dbReference type="GO" id="GO:0016787">
    <property type="term" value="F:hydrolase activity"/>
    <property type="evidence" value="ECO:0007669"/>
    <property type="project" value="UniProtKB-KW"/>
</dbReference>
<evidence type="ECO:0000313" key="2">
    <source>
        <dbReference type="EMBL" id="KAK4190740.1"/>
    </source>
</evidence>
<name>A0AAN6WYW5_9PEZI</name>
<keyword evidence="2" id="KW-0378">Hydrolase</keyword>
<dbReference type="AlphaFoldDB" id="A0AAN6WYW5"/>
<comment type="caution">
    <text evidence="2">The sequence shown here is derived from an EMBL/GenBank/DDBJ whole genome shotgun (WGS) entry which is preliminary data.</text>
</comment>
<dbReference type="InterPro" id="IPR029058">
    <property type="entry name" value="AB_hydrolase_fold"/>
</dbReference>
<proteinExistence type="predicted"/>
<dbReference type="InterPro" id="IPR000073">
    <property type="entry name" value="AB_hydrolase_1"/>
</dbReference>
<protein>
    <submittedName>
        <fullName evidence="2">Alpha/beta hydrolase family-domain-containing protein</fullName>
    </submittedName>
</protein>
<feature type="domain" description="AB hydrolase-1" evidence="1">
    <location>
        <begin position="57"/>
        <end position="369"/>
    </location>
</feature>
<gene>
    <name evidence="2" type="ORF">QBC35DRAFT_488808</name>
</gene>
<keyword evidence="3" id="KW-1185">Reference proteome</keyword>
<dbReference type="EMBL" id="MU864363">
    <property type="protein sequence ID" value="KAK4190740.1"/>
    <property type="molecule type" value="Genomic_DNA"/>
</dbReference>
<reference evidence="2" key="1">
    <citation type="journal article" date="2023" name="Mol. Phylogenet. Evol.">
        <title>Genome-scale phylogeny and comparative genomics of the fungal order Sordariales.</title>
        <authorList>
            <person name="Hensen N."/>
            <person name="Bonometti L."/>
            <person name="Westerberg I."/>
            <person name="Brannstrom I.O."/>
            <person name="Guillou S."/>
            <person name="Cros-Aarteil S."/>
            <person name="Calhoun S."/>
            <person name="Haridas S."/>
            <person name="Kuo A."/>
            <person name="Mondo S."/>
            <person name="Pangilinan J."/>
            <person name="Riley R."/>
            <person name="LaButti K."/>
            <person name="Andreopoulos B."/>
            <person name="Lipzen A."/>
            <person name="Chen C."/>
            <person name="Yan M."/>
            <person name="Daum C."/>
            <person name="Ng V."/>
            <person name="Clum A."/>
            <person name="Steindorff A."/>
            <person name="Ohm R.A."/>
            <person name="Martin F."/>
            <person name="Silar P."/>
            <person name="Natvig D.O."/>
            <person name="Lalanne C."/>
            <person name="Gautier V."/>
            <person name="Ament-Velasquez S.L."/>
            <person name="Kruys A."/>
            <person name="Hutchinson M.I."/>
            <person name="Powell A.J."/>
            <person name="Barry K."/>
            <person name="Miller A.N."/>
            <person name="Grigoriev I.V."/>
            <person name="Debuchy R."/>
            <person name="Gladieux P."/>
            <person name="Hiltunen Thoren M."/>
            <person name="Johannesson H."/>
        </authorList>
    </citation>
    <scope>NUCLEOTIDE SEQUENCE</scope>
    <source>
        <strain evidence="2">PSN309</strain>
    </source>
</reference>
<dbReference type="Gene3D" id="3.40.50.1820">
    <property type="entry name" value="alpha/beta hydrolase"/>
    <property type="match status" value="1"/>
</dbReference>
<evidence type="ECO:0000259" key="1">
    <source>
        <dbReference type="Pfam" id="PF12697"/>
    </source>
</evidence>
<accession>A0AAN6WYW5</accession>
<sequence>MSHFFEIKEHKVESQHIREYAHATAHSQEEVLYLAVKQYIPKSNPNPQPGDVTLIAAHANGFPKELYEPLWADLVTSLSAHNIGVRGIWIADVTHQGQSAILNERNLGNDPSWIDHARDLLHLTNVFRAEMPRPLIGVGHSFGANIIVNLSLFHPRLLSSLILLDAVLSRFSSKGPKYGFQPMLASAHRRDLWPSRSAAVEAFKKNKFYSTWDKRCFDLWCEHGLRDVPTAIYPSAPAGAVTLLTTKHMESFTYYRPTAQAISPITGERVLDYAKIPDADEVVFSNPDFPFYRPEGSQTANKLPFVRPGCLWIFGADSNVNPHDVRQEKLELTGTGPGGSGGAKKGRVEIETIEGYGHLVPMEQTTQCAEFAARFIAKDLKYWKEEQEEFERYWKTKKDEEKWVLPEDFMKWMGGKPSRGKKVEEKGKL</sequence>
<reference evidence="2" key="2">
    <citation type="submission" date="2023-05" db="EMBL/GenBank/DDBJ databases">
        <authorList>
            <consortium name="Lawrence Berkeley National Laboratory"/>
            <person name="Steindorff A."/>
            <person name="Hensen N."/>
            <person name="Bonometti L."/>
            <person name="Westerberg I."/>
            <person name="Brannstrom I.O."/>
            <person name="Guillou S."/>
            <person name="Cros-Aarteil S."/>
            <person name="Calhoun S."/>
            <person name="Haridas S."/>
            <person name="Kuo A."/>
            <person name="Mondo S."/>
            <person name="Pangilinan J."/>
            <person name="Riley R."/>
            <person name="Labutti K."/>
            <person name="Andreopoulos B."/>
            <person name="Lipzen A."/>
            <person name="Chen C."/>
            <person name="Yanf M."/>
            <person name="Daum C."/>
            <person name="Ng V."/>
            <person name="Clum A."/>
            <person name="Ohm R."/>
            <person name="Martin F."/>
            <person name="Silar P."/>
            <person name="Natvig D."/>
            <person name="Lalanne C."/>
            <person name="Gautier V."/>
            <person name="Ament-Velasquez S.L."/>
            <person name="Kruys A."/>
            <person name="Hutchinson M.I."/>
            <person name="Powell A.J."/>
            <person name="Barry K."/>
            <person name="Miller A.N."/>
            <person name="Grigoriev I.V."/>
            <person name="Debuchy R."/>
            <person name="Gladieux P."/>
            <person name="Thoren M.H."/>
            <person name="Johannesson H."/>
        </authorList>
    </citation>
    <scope>NUCLEOTIDE SEQUENCE</scope>
    <source>
        <strain evidence="2">PSN309</strain>
    </source>
</reference>